<reference evidence="1" key="1">
    <citation type="submission" date="2020-04" db="EMBL/GenBank/DDBJ databases">
        <authorList>
            <person name="Chiriac C."/>
            <person name="Salcher M."/>
            <person name="Ghai R."/>
            <person name="Kavagutti S V."/>
        </authorList>
    </citation>
    <scope>NUCLEOTIDE SEQUENCE</scope>
</reference>
<accession>A0A6J5L0H3</accession>
<sequence length="357" mass="34744">MLIVPISLLLLSGPGLTAPLTLTNATDTTKYFVTTVDTSGTLHLAPGGNDWATLSSGGGLGLNGTLLAYGTNANPVLVQGGANNGNVLIGVNPGSTGPNVGAVIGNIIGTGALMAQVPTSTTTGGNARGANAVDLQTTRGAASNVASATGSAVLGGFSNSATAQYATAAGLNCLASGNQSFAIGNSTVADSPNTVATGSNSNAHGLYGANVHASGTIAASGDAQSGTYVLRGRSTGGAAVRLTADGAAAGSANVCNLPNNTAWFGTLYVVARDTAAGSVNVGMWRYMDAAPIRGANAASTVVVVGAAAFTSNGAGPPVSGNLAISADTTNGGINLTFTPPNSNTWDVVAVFRTSEVQ</sequence>
<gene>
    <name evidence="1" type="ORF">UFOVP78_13</name>
</gene>
<dbReference type="EMBL" id="LR796203">
    <property type="protein sequence ID" value="CAB4126736.1"/>
    <property type="molecule type" value="Genomic_DNA"/>
</dbReference>
<proteinExistence type="predicted"/>
<protein>
    <recommendedName>
        <fullName evidence="2">Trimeric autotransporter adhesin YadA-like head domain-containing protein</fullName>
    </recommendedName>
</protein>
<evidence type="ECO:0008006" key="2">
    <source>
        <dbReference type="Google" id="ProtNLM"/>
    </source>
</evidence>
<name>A0A6J5L0H3_9CAUD</name>
<dbReference type="Gene3D" id="2.60.40.4050">
    <property type="match status" value="1"/>
</dbReference>
<organism evidence="1">
    <name type="scientific">uncultured Caudovirales phage</name>
    <dbReference type="NCBI Taxonomy" id="2100421"/>
    <lineage>
        <taxon>Viruses</taxon>
        <taxon>Duplodnaviria</taxon>
        <taxon>Heunggongvirae</taxon>
        <taxon>Uroviricota</taxon>
        <taxon>Caudoviricetes</taxon>
        <taxon>Peduoviridae</taxon>
        <taxon>Maltschvirus</taxon>
        <taxon>Maltschvirus maltsch</taxon>
    </lineage>
</organism>
<evidence type="ECO:0000313" key="1">
    <source>
        <dbReference type="EMBL" id="CAB4126736.1"/>
    </source>
</evidence>